<dbReference type="PROSITE" id="PS50280">
    <property type="entry name" value="SET"/>
    <property type="match status" value="1"/>
</dbReference>
<sequence length="484" mass="54244">MTELEAGSLATASQAVHRRSSRQSRQRYLDSSLTGNEVFDLLDEFITEEYGCAKRKPRKRRKKAQRKTTSDASDVAGSAESKPTTTAKIKPAVRPRWYNQMYVMFLALRQSPGYTASRSELVRKAVELDRRISEERGLPRAFTGKTPKNSASALLTNNGDKHFVQFRPAGARCFHFKLAYKPGDFDGALAAYNEWMDVLVNRDWPLCFGPETEGSDEELKKLQQTLENEKPEHVSEESLLTDCLQSACDNTMKNVSGNKPELHSEQSITLPDSFSTTLLAKCDIPKTWRDIVEVKQSTIPNAGNGLFATRDLPAGIPLGFYFGVPMTEDEFDSLKENVGLSSHYSIMYRRTVLDATDEYGQPYTDPSGKLYCPFHFMNEDREGKKCNIVFLEGVKVNQVICLTSKKIRKGEELFVSYGNEVDRSHWDHDQENKTWGMIASDARKEQAGIAKMLDTLTTTSINSGTSCPNCSNGNNSGDHANDVM</sequence>
<dbReference type="SUPFAM" id="SSF82199">
    <property type="entry name" value="SET domain"/>
    <property type="match status" value="1"/>
</dbReference>
<dbReference type="InterPro" id="IPR046341">
    <property type="entry name" value="SET_dom_sf"/>
</dbReference>
<reference evidence="3" key="1">
    <citation type="submission" date="2022-07" db="EMBL/GenBank/DDBJ databases">
        <title>Phylogenomic reconstructions and comparative analyses of Kickxellomycotina fungi.</title>
        <authorList>
            <person name="Reynolds N.K."/>
            <person name="Stajich J.E."/>
            <person name="Barry K."/>
            <person name="Grigoriev I.V."/>
            <person name="Crous P."/>
            <person name="Smith M.E."/>
        </authorList>
    </citation>
    <scope>NUCLEOTIDE SEQUENCE</scope>
    <source>
        <strain evidence="3">NBRC 105413</strain>
    </source>
</reference>
<feature type="region of interest" description="Disordered" evidence="1">
    <location>
        <begin position="1"/>
        <end position="30"/>
    </location>
</feature>
<name>A0A9W7XIX7_9FUNG</name>
<feature type="region of interest" description="Disordered" evidence="1">
    <location>
        <begin position="54"/>
        <end position="87"/>
    </location>
</feature>
<feature type="compositionally biased region" description="Basic residues" evidence="1">
    <location>
        <begin position="16"/>
        <end position="25"/>
    </location>
</feature>
<evidence type="ECO:0000256" key="1">
    <source>
        <dbReference type="SAM" id="MobiDB-lite"/>
    </source>
</evidence>
<evidence type="ECO:0000313" key="3">
    <source>
        <dbReference type="EMBL" id="KAJ1645593.1"/>
    </source>
</evidence>
<evidence type="ECO:0000259" key="2">
    <source>
        <dbReference type="PROSITE" id="PS50280"/>
    </source>
</evidence>
<evidence type="ECO:0000313" key="4">
    <source>
        <dbReference type="Proteomes" id="UP001145021"/>
    </source>
</evidence>
<dbReference type="EMBL" id="JANBOH010000098">
    <property type="protein sequence ID" value="KAJ1645593.1"/>
    <property type="molecule type" value="Genomic_DNA"/>
</dbReference>
<dbReference type="Proteomes" id="UP001145021">
    <property type="component" value="Unassembled WGS sequence"/>
</dbReference>
<proteinExistence type="predicted"/>
<dbReference type="Gene3D" id="2.170.270.10">
    <property type="entry name" value="SET domain"/>
    <property type="match status" value="1"/>
</dbReference>
<organism evidence="3 4">
    <name type="scientific">Coemansia asiatica</name>
    <dbReference type="NCBI Taxonomy" id="1052880"/>
    <lineage>
        <taxon>Eukaryota</taxon>
        <taxon>Fungi</taxon>
        <taxon>Fungi incertae sedis</taxon>
        <taxon>Zoopagomycota</taxon>
        <taxon>Kickxellomycotina</taxon>
        <taxon>Kickxellomycetes</taxon>
        <taxon>Kickxellales</taxon>
        <taxon>Kickxellaceae</taxon>
        <taxon>Coemansia</taxon>
    </lineage>
</organism>
<protein>
    <recommendedName>
        <fullName evidence="2">SET domain-containing protein</fullName>
    </recommendedName>
</protein>
<dbReference type="AlphaFoldDB" id="A0A9W7XIX7"/>
<dbReference type="InterPro" id="IPR001214">
    <property type="entry name" value="SET_dom"/>
</dbReference>
<accession>A0A9W7XIX7</accession>
<comment type="caution">
    <text evidence="3">The sequence shown here is derived from an EMBL/GenBank/DDBJ whole genome shotgun (WGS) entry which is preliminary data.</text>
</comment>
<keyword evidence="4" id="KW-1185">Reference proteome</keyword>
<dbReference type="CDD" id="cd08161">
    <property type="entry name" value="SET"/>
    <property type="match status" value="1"/>
</dbReference>
<feature type="compositionally biased region" description="Basic residues" evidence="1">
    <location>
        <begin position="54"/>
        <end position="66"/>
    </location>
</feature>
<gene>
    <name evidence="3" type="ORF">LPJ64_002837</name>
</gene>
<feature type="domain" description="SET" evidence="2">
    <location>
        <begin position="290"/>
        <end position="418"/>
    </location>
</feature>
<dbReference type="Pfam" id="PF00856">
    <property type="entry name" value="SET"/>
    <property type="match status" value="1"/>
</dbReference>